<keyword evidence="3" id="KW-1185">Reference proteome</keyword>
<gene>
    <name evidence="2" type="ORF">KIW84_072394</name>
</gene>
<organism evidence="2 3">
    <name type="scientific">Pisum sativum</name>
    <name type="common">Garden pea</name>
    <name type="synonym">Lathyrus oleraceus</name>
    <dbReference type="NCBI Taxonomy" id="3888"/>
    <lineage>
        <taxon>Eukaryota</taxon>
        <taxon>Viridiplantae</taxon>
        <taxon>Streptophyta</taxon>
        <taxon>Embryophyta</taxon>
        <taxon>Tracheophyta</taxon>
        <taxon>Spermatophyta</taxon>
        <taxon>Magnoliopsida</taxon>
        <taxon>eudicotyledons</taxon>
        <taxon>Gunneridae</taxon>
        <taxon>Pentapetalae</taxon>
        <taxon>rosids</taxon>
        <taxon>fabids</taxon>
        <taxon>Fabales</taxon>
        <taxon>Fabaceae</taxon>
        <taxon>Papilionoideae</taxon>
        <taxon>50 kb inversion clade</taxon>
        <taxon>NPAAA clade</taxon>
        <taxon>Hologalegina</taxon>
        <taxon>IRL clade</taxon>
        <taxon>Fabeae</taxon>
        <taxon>Lathyrus</taxon>
    </lineage>
</organism>
<dbReference type="AlphaFoldDB" id="A0A9D4VKV5"/>
<proteinExistence type="predicted"/>
<evidence type="ECO:0000256" key="1">
    <source>
        <dbReference type="SAM" id="MobiDB-lite"/>
    </source>
</evidence>
<reference evidence="2 3" key="1">
    <citation type="journal article" date="2022" name="Nat. Genet.">
        <title>Improved pea reference genome and pan-genome highlight genomic features and evolutionary characteristics.</title>
        <authorList>
            <person name="Yang T."/>
            <person name="Liu R."/>
            <person name="Luo Y."/>
            <person name="Hu S."/>
            <person name="Wang D."/>
            <person name="Wang C."/>
            <person name="Pandey M.K."/>
            <person name="Ge S."/>
            <person name="Xu Q."/>
            <person name="Li N."/>
            <person name="Li G."/>
            <person name="Huang Y."/>
            <person name="Saxena R.K."/>
            <person name="Ji Y."/>
            <person name="Li M."/>
            <person name="Yan X."/>
            <person name="He Y."/>
            <person name="Liu Y."/>
            <person name="Wang X."/>
            <person name="Xiang C."/>
            <person name="Varshney R.K."/>
            <person name="Ding H."/>
            <person name="Gao S."/>
            <person name="Zong X."/>
        </authorList>
    </citation>
    <scope>NUCLEOTIDE SEQUENCE [LARGE SCALE GENOMIC DNA]</scope>
    <source>
        <strain evidence="2 3">cv. Zhongwan 6</strain>
    </source>
</reference>
<name>A0A9D4VKV5_PEA</name>
<evidence type="ECO:0000313" key="3">
    <source>
        <dbReference type="Proteomes" id="UP001058974"/>
    </source>
</evidence>
<sequence length="142" mass="16798">MNELSIADERNVGVNMVEISQKDQRLAYPREEENLMEFIKRCQRMKTEVMLCPRCSAVFDMKAATNLEAVDKTKRKENWGTVRYDPRRSDHHQWRHGERRQNTYKPSDKATDDKWVQPIRDAQGQKKWGRNPAHVVVLLFAI</sequence>
<dbReference type="EMBL" id="JAMSHJ010000007">
    <property type="protein sequence ID" value="KAI5385769.1"/>
    <property type="molecule type" value="Genomic_DNA"/>
</dbReference>
<accession>A0A9D4VKV5</accession>
<dbReference type="Gramene" id="Psat07G0239400-T1">
    <property type="protein sequence ID" value="KAI5385769.1"/>
    <property type="gene ID" value="KIW84_072394"/>
</dbReference>
<protein>
    <submittedName>
        <fullName evidence="2">Uncharacterized protein</fullName>
    </submittedName>
</protein>
<dbReference type="Proteomes" id="UP001058974">
    <property type="component" value="Chromosome 7"/>
</dbReference>
<feature type="region of interest" description="Disordered" evidence="1">
    <location>
        <begin position="81"/>
        <end position="111"/>
    </location>
</feature>
<evidence type="ECO:0000313" key="2">
    <source>
        <dbReference type="EMBL" id="KAI5385769.1"/>
    </source>
</evidence>
<comment type="caution">
    <text evidence="2">The sequence shown here is derived from an EMBL/GenBank/DDBJ whole genome shotgun (WGS) entry which is preliminary data.</text>
</comment>